<dbReference type="EMBL" id="LSYS01008581">
    <property type="protein sequence ID" value="OPJ68491.1"/>
    <property type="molecule type" value="Genomic_DNA"/>
</dbReference>
<dbReference type="CDD" id="cd22093">
    <property type="entry name" value="F-box_FBXO15"/>
    <property type="match status" value="1"/>
</dbReference>
<dbReference type="Gene3D" id="1.20.1280.50">
    <property type="match status" value="1"/>
</dbReference>
<dbReference type="InterPro" id="IPR036047">
    <property type="entry name" value="F-box-like_dom_sf"/>
</dbReference>
<accession>A0A1V4J8E6</accession>
<sequence>MATGRGRALRQYGRGAAAAASPGAAIVGLPRPFTPAAVATGPRLGRAAGPRNRSRSFAARSGECSETVNAAIKSLHLTPSVKPKPNLCIESMPSEMLMKIFSYLDAVSLLSVGCVNKRFYHLANDNGIWLKIYSSCFQAKRTMWKMKSDQTETISLGCIPLCDRKPGYWKKEYILKQIAAVKTRVMRLVKPVDPYTGLPCKNKEAMEALDLRWIVVLKDKNGKEHVMEKANLSFKDTSVTILWYSTNWPCLDILSTLKLFGVTPLLPDQSRAPSKNGPRQRSLIAEYHLANLTESGVAIGADKLVQLFSLNPELLIGLWKEKNEIAFVMASLHYHQLLERSTLGSATVQYAFPPNKPVLDDIDPEYGLHDYSLHLDMHGRSCTYLCGTFRSLFCRKGDIANGYLRLPVVTLKDSTKHVPLTGTLGLSWETDALKGNVKDCYVMDFTLLDETGKPFWCFSAPVYMELSSKASTLYDYMGHMYTTDYADSEGKVCVEFVWLEETKEYFIVNLVLYISTKKLGGYLMHVTEYLAKI</sequence>
<evidence type="ECO:0000313" key="2">
    <source>
        <dbReference type="EMBL" id="OPJ68491.1"/>
    </source>
</evidence>
<dbReference type="STRING" id="372326.A0A1V4J8E6"/>
<dbReference type="SMART" id="SM00256">
    <property type="entry name" value="FBOX"/>
    <property type="match status" value="1"/>
</dbReference>
<dbReference type="AlphaFoldDB" id="A0A1V4J8E6"/>
<dbReference type="InterPro" id="IPR001810">
    <property type="entry name" value="F-box_dom"/>
</dbReference>
<keyword evidence="3" id="KW-1185">Reference proteome</keyword>
<dbReference type="Proteomes" id="UP000190648">
    <property type="component" value="Unassembled WGS sequence"/>
</dbReference>
<proteinExistence type="predicted"/>
<dbReference type="PROSITE" id="PS50181">
    <property type="entry name" value="FBOX"/>
    <property type="match status" value="1"/>
</dbReference>
<evidence type="ECO:0000259" key="1">
    <source>
        <dbReference type="PROSITE" id="PS50181"/>
    </source>
</evidence>
<dbReference type="SUPFAM" id="SSF81383">
    <property type="entry name" value="F-box domain"/>
    <property type="match status" value="1"/>
</dbReference>
<dbReference type="PANTHER" id="PTHR46731:SF1">
    <property type="entry name" value="F-BOX ONLY PROTEIN 15"/>
    <property type="match status" value="1"/>
</dbReference>
<organism evidence="2 3">
    <name type="scientific">Patagioenas fasciata monilis</name>
    <dbReference type="NCBI Taxonomy" id="372326"/>
    <lineage>
        <taxon>Eukaryota</taxon>
        <taxon>Metazoa</taxon>
        <taxon>Chordata</taxon>
        <taxon>Craniata</taxon>
        <taxon>Vertebrata</taxon>
        <taxon>Euteleostomi</taxon>
        <taxon>Archelosauria</taxon>
        <taxon>Archosauria</taxon>
        <taxon>Dinosauria</taxon>
        <taxon>Saurischia</taxon>
        <taxon>Theropoda</taxon>
        <taxon>Coelurosauria</taxon>
        <taxon>Aves</taxon>
        <taxon>Neognathae</taxon>
        <taxon>Neoaves</taxon>
        <taxon>Columbimorphae</taxon>
        <taxon>Columbiformes</taxon>
        <taxon>Columbidae</taxon>
        <taxon>Patagioenas</taxon>
    </lineage>
</organism>
<reference evidence="2 3" key="1">
    <citation type="submission" date="2016-02" db="EMBL/GenBank/DDBJ databases">
        <title>Band-tailed pigeon sequencing and assembly.</title>
        <authorList>
            <person name="Soares A.E."/>
            <person name="Novak B.J."/>
            <person name="Rice E.S."/>
            <person name="O'Connell B."/>
            <person name="Chang D."/>
            <person name="Weber S."/>
            <person name="Shapiro B."/>
        </authorList>
    </citation>
    <scope>NUCLEOTIDE SEQUENCE [LARGE SCALE GENOMIC DNA]</scope>
    <source>
        <strain evidence="2">BTP2013</strain>
        <tissue evidence="2">Blood</tissue>
    </source>
</reference>
<dbReference type="Pfam" id="PF12937">
    <property type="entry name" value="F-box-like"/>
    <property type="match status" value="1"/>
</dbReference>
<dbReference type="GO" id="GO:0019005">
    <property type="term" value="C:SCF ubiquitin ligase complex"/>
    <property type="evidence" value="ECO:0007669"/>
    <property type="project" value="TreeGrafter"/>
</dbReference>
<gene>
    <name evidence="2" type="primary">FBXO15</name>
    <name evidence="2" type="ORF">AV530_006120</name>
</gene>
<name>A0A1V4J8E6_PATFA</name>
<dbReference type="PANTHER" id="PTHR46731">
    <property type="entry name" value="F-BOX ONLY PROTEIN 15"/>
    <property type="match status" value="1"/>
</dbReference>
<comment type="caution">
    <text evidence="2">The sequence shown here is derived from an EMBL/GenBank/DDBJ whole genome shotgun (WGS) entry which is preliminary data.</text>
</comment>
<dbReference type="OrthoDB" id="3219396at2759"/>
<evidence type="ECO:0000313" key="3">
    <source>
        <dbReference type="Proteomes" id="UP000190648"/>
    </source>
</evidence>
<feature type="domain" description="F-box" evidence="1">
    <location>
        <begin position="86"/>
        <end position="132"/>
    </location>
</feature>
<protein>
    <submittedName>
        <fullName evidence="2">F-box only protein 15</fullName>
    </submittedName>
</protein>